<sequence length="352" mass="38114">MKRNHPVTPAQLASLTCLLWLCLSALTAAQAAEATCTGKFANPITDICWSCIFPLTIGGAKVMDMGQEDTANPGGAVCACGTKVGLKVGFWEPVRQVEVVRKPFCLTSLGGIDLDPGFAAPAAGRKRGEESGVTTSFYQAHWYANPILYWLEVLLDNACLDKSPFDIAYLTELDPLWADDELTYLLNPDVTLFANLPAQAACAADCVAASSGFPSANLFWCGGCQGSLYPLNGHVQHHIGGVQASSLLMQRLTAKMHRQGLIWSADGDEGLCGYYPQWQMDKSNYKYQMLFPVPQTQKLAGKCCQPYGRTTTQWGAGKEFPYQGEDFAYLIFRKRNCCQGVGSALPGGGTAY</sequence>
<dbReference type="NCBIfam" id="NF010297">
    <property type="entry name" value="PRK13737.1"/>
    <property type="match status" value="1"/>
</dbReference>
<evidence type="ECO:0000313" key="4">
    <source>
        <dbReference type="Proteomes" id="UP001223336"/>
    </source>
</evidence>
<dbReference type="EMBL" id="CP133217">
    <property type="protein sequence ID" value="WML86608.1"/>
    <property type="molecule type" value="Genomic_DNA"/>
</dbReference>
<feature type="signal peptide" evidence="1">
    <location>
        <begin position="1"/>
        <end position="31"/>
    </location>
</feature>
<evidence type="ECO:0000256" key="1">
    <source>
        <dbReference type="SAM" id="SignalP"/>
    </source>
</evidence>
<evidence type="ECO:0000313" key="3">
    <source>
        <dbReference type="EMBL" id="WML86608.1"/>
    </source>
</evidence>
<dbReference type="RefSeq" id="WP_308134051.1">
    <property type="nucleotide sequence ID" value="NZ_CP133217.1"/>
</dbReference>
<accession>A0AA51MMC1</accession>
<dbReference type="Pfam" id="PF06834">
    <property type="entry name" value="TraU"/>
    <property type="match status" value="1"/>
</dbReference>
<dbReference type="AlphaFoldDB" id="A0AA51MMC1"/>
<name>A0AA51MMC1_9GAMM</name>
<keyword evidence="4" id="KW-1185">Reference proteome</keyword>
<dbReference type="Proteomes" id="UP001229862">
    <property type="component" value="Chromosome"/>
</dbReference>
<feature type="chain" id="PRO_5041372240" evidence="1">
    <location>
        <begin position="32"/>
        <end position="352"/>
    </location>
</feature>
<organism evidence="3">
    <name type="scientific">Thiothrix subterranea</name>
    <dbReference type="NCBI Taxonomy" id="2735563"/>
    <lineage>
        <taxon>Bacteria</taxon>
        <taxon>Pseudomonadati</taxon>
        <taxon>Pseudomonadota</taxon>
        <taxon>Gammaproteobacteria</taxon>
        <taxon>Thiotrichales</taxon>
        <taxon>Thiotrichaceae</taxon>
        <taxon>Thiothrix</taxon>
    </lineage>
</organism>
<dbReference type="EMBL" id="JAVFKN010000004">
    <property type="protein sequence ID" value="MDQ5767933.1"/>
    <property type="molecule type" value="Genomic_DNA"/>
</dbReference>
<reference evidence="3 4" key="1">
    <citation type="submission" date="2023-08" db="EMBL/GenBank/DDBJ databases">
        <title>New molecular markers tilS and rpoB for phylogenetic and monitoring studies of the genus Thiothrix biodiversity.</title>
        <authorList>
            <person name="Ravin N.V."/>
            <person name="Smolyakov D."/>
            <person name="Markov N.D."/>
            <person name="Beletsky A.V."/>
            <person name="Mardanov A.V."/>
            <person name="Rudenko T.S."/>
            <person name="Grabovich M.Y."/>
        </authorList>
    </citation>
    <scope>NUCLEOTIDE SEQUENCE</scope>
    <source>
        <strain evidence="3">DNT52</strain>
        <strain evidence="2 4">H33</strain>
    </source>
</reference>
<dbReference type="Proteomes" id="UP001223336">
    <property type="component" value="Unassembled WGS sequence"/>
</dbReference>
<proteinExistence type="predicted"/>
<dbReference type="InterPro" id="IPR009649">
    <property type="entry name" value="TraU"/>
</dbReference>
<gene>
    <name evidence="3" type="primary">traU</name>
    <name evidence="2" type="ORF">RCC75_05305</name>
    <name evidence="3" type="ORF">RCG00_20275</name>
</gene>
<protein>
    <submittedName>
        <fullName evidence="3">Conjugal transfer pilus assembly protein TraU</fullName>
    </submittedName>
</protein>
<keyword evidence="1" id="KW-0732">Signal</keyword>
<evidence type="ECO:0000313" key="2">
    <source>
        <dbReference type="EMBL" id="MDQ5767933.1"/>
    </source>
</evidence>